<dbReference type="Proteomes" id="UP000472273">
    <property type="component" value="Unplaced"/>
</dbReference>
<dbReference type="OMA" id="FNNTHET"/>
<feature type="region of interest" description="Disordered" evidence="10">
    <location>
        <begin position="398"/>
        <end position="422"/>
    </location>
</feature>
<dbReference type="EC" id="3.1.11.2" evidence="4"/>
<evidence type="ECO:0000256" key="4">
    <source>
        <dbReference type="ARBA" id="ARBA00012115"/>
    </source>
</evidence>
<reference evidence="12" key="2">
    <citation type="submission" date="2025-09" db="UniProtKB">
        <authorList>
            <consortium name="Ensembl"/>
        </authorList>
    </citation>
    <scope>IDENTIFICATION</scope>
</reference>
<dbReference type="GO" id="GO:0046872">
    <property type="term" value="F:metal ion binding"/>
    <property type="evidence" value="ECO:0007669"/>
    <property type="project" value="UniProtKB-KW"/>
</dbReference>
<dbReference type="Gene3D" id="3.60.10.10">
    <property type="entry name" value="Endonuclease/exonuclease/phosphatase"/>
    <property type="match status" value="1"/>
</dbReference>
<dbReference type="GeneTree" id="ENSGT00950000183016"/>
<dbReference type="PANTHER" id="PTHR22748">
    <property type="entry name" value="AP ENDONUCLEASE"/>
    <property type="match status" value="1"/>
</dbReference>
<dbReference type="InterPro" id="IPR005135">
    <property type="entry name" value="Endo/exonuclease/phosphatase"/>
</dbReference>
<keyword evidence="13" id="KW-1185">Reference proteome</keyword>
<evidence type="ECO:0000256" key="2">
    <source>
        <dbReference type="ARBA" id="ARBA00001946"/>
    </source>
</evidence>
<keyword evidence="7" id="KW-0378">Hydrolase</keyword>
<evidence type="ECO:0000256" key="1">
    <source>
        <dbReference type="ARBA" id="ARBA00000493"/>
    </source>
</evidence>
<dbReference type="GO" id="GO:0003906">
    <property type="term" value="F:DNA-(apurinic or apyrimidinic site) endonuclease activity"/>
    <property type="evidence" value="ECO:0007669"/>
    <property type="project" value="TreeGrafter"/>
</dbReference>
<keyword evidence="6" id="KW-0227">DNA damage</keyword>
<evidence type="ECO:0000256" key="5">
    <source>
        <dbReference type="ARBA" id="ARBA00022723"/>
    </source>
</evidence>
<evidence type="ECO:0000313" key="13">
    <source>
        <dbReference type="Proteomes" id="UP000472273"/>
    </source>
</evidence>
<evidence type="ECO:0000256" key="8">
    <source>
        <dbReference type="ARBA" id="ARBA00022842"/>
    </source>
</evidence>
<dbReference type="Ensembl" id="ENSPTXT00000004906.1">
    <property type="protein sequence ID" value="ENSPTXP00000004769.1"/>
    <property type="gene ID" value="ENSPTXG00000003483.1"/>
</dbReference>
<sequence length="422" mass="50626">MNNYQILSVTINGLNSPAKRNQILKKLAKQKMDTVCLQEVHVRAQDKRHLICPKLGKLFTAPANKHKKKGIAIYVKQDYWLQHKQIYKDQEERMFFIEINVNQKKMLLVTIYAPNTNQKDFYNRLHHKIIEFEYANVCIVGDYNAVPDKDKDYRTSKKKKKKKERRILPSSFNNIVRELNLKDVCRELNPNKKQYTFFSNPHHSWSRIDQIWMDPGLMENIERIEILPNLWADQNPIQIKWKGKRKIGRWTFNNTILRDKEYIEMIKKERIGSHNTYGIKKNKEKRQQQNIWREKLKDLEISRQKDPNNSNIKKEIDLVKHKINLNVQEDLAQKIKLAKQNYFENANKPGTWLAHKIKKEQEKRMVIALPDQEEKLCTQTQEKKKIAKEFFMKLYKQEEKPEESIDQYLNEKNLPKITDEEK</sequence>
<evidence type="ECO:0000256" key="10">
    <source>
        <dbReference type="SAM" id="MobiDB-lite"/>
    </source>
</evidence>
<dbReference type="GO" id="GO:0006284">
    <property type="term" value="P:base-excision repair"/>
    <property type="evidence" value="ECO:0007669"/>
    <property type="project" value="TreeGrafter"/>
</dbReference>
<organism evidence="12 13">
    <name type="scientific">Pseudonaja textilis</name>
    <name type="common">Eastern brown snake</name>
    <dbReference type="NCBI Taxonomy" id="8673"/>
    <lineage>
        <taxon>Eukaryota</taxon>
        <taxon>Metazoa</taxon>
        <taxon>Chordata</taxon>
        <taxon>Craniata</taxon>
        <taxon>Vertebrata</taxon>
        <taxon>Euteleostomi</taxon>
        <taxon>Lepidosauria</taxon>
        <taxon>Squamata</taxon>
        <taxon>Bifurcata</taxon>
        <taxon>Unidentata</taxon>
        <taxon>Episquamata</taxon>
        <taxon>Toxicofera</taxon>
        <taxon>Serpentes</taxon>
        <taxon>Colubroidea</taxon>
        <taxon>Elapidae</taxon>
        <taxon>Hydrophiinae</taxon>
        <taxon>Pseudonaja</taxon>
    </lineage>
</organism>
<feature type="domain" description="Endonuclease/exonuclease/phosphatase" evidence="11">
    <location>
        <begin position="12"/>
        <end position="217"/>
    </location>
</feature>
<dbReference type="AlphaFoldDB" id="A0A670XY46"/>
<dbReference type="GO" id="GO:0008081">
    <property type="term" value="F:phosphoric diester hydrolase activity"/>
    <property type="evidence" value="ECO:0007669"/>
    <property type="project" value="TreeGrafter"/>
</dbReference>
<keyword evidence="9" id="KW-0234">DNA repair</keyword>
<dbReference type="InterPro" id="IPR036691">
    <property type="entry name" value="Endo/exonu/phosph_ase_sf"/>
</dbReference>
<dbReference type="PANTHER" id="PTHR22748:SF27">
    <property type="entry name" value="DNA-(APURINIC OR APYRIMIDINIC SITE) ENDONUCLEASE 2"/>
    <property type="match status" value="1"/>
</dbReference>
<keyword evidence="5" id="KW-0479">Metal-binding</keyword>
<dbReference type="GO" id="GO:0008311">
    <property type="term" value="F:double-stranded DNA 3'-5' DNA exonuclease activity"/>
    <property type="evidence" value="ECO:0007669"/>
    <property type="project" value="UniProtKB-EC"/>
</dbReference>
<dbReference type="SUPFAM" id="SSF56219">
    <property type="entry name" value="DNase I-like"/>
    <property type="match status" value="1"/>
</dbReference>
<comment type="catalytic activity">
    <reaction evidence="1">
        <text>Exonucleolytic cleavage in the 3'- to 5'-direction to yield nucleoside 5'-phosphates.</text>
        <dbReference type="EC" id="3.1.11.2"/>
    </reaction>
</comment>
<dbReference type="Pfam" id="PF03372">
    <property type="entry name" value="Exo_endo_phos"/>
    <property type="match status" value="1"/>
</dbReference>
<proteinExistence type="inferred from homology"/>
<protein>
    <recommendedName>
        <fullName evidence="4">exodeoxyribonuclease III</fullName>
        <ecNumber evidence="4">3.1.11.2</ecNumber>
    </recommendedName>
</protein>
<evidence type="ECO:0000256" key="3">
    <source>
        <dbReference type="ARBA" id="ARBA00007092"/>
    </source>
</evidence>
<evidence type="ECO:0000313" key="12">
    <source>
        <dbReference type="Ensembl" id="ENSPTXP00000004769.1"/>
    </source>
</evidence>
<comment type="cofactor">
    <cofactor evidence="2">
        <name>Mg(2+)</name>
        <dbReference type="ChEBI" id="CHEBI:18420"/>
    </cofactor>
</comment>
<evidence type="ECO:0000256" key="9">
    <source>
        <dbReference type="ARBA" id="ARBA00023204"/>
    </source>
</evidence>
<keyword evidence="8" id="KW-0460">Magnesium</keyword>
<feature type="compositionally biased region" description="Basic and acidic residues" evidence="10">
    <location>
        <begin position="413"/>
        <end position="422"/>
    </location>
</feature>
<dbReference type="InterPro" id="IPR004808">
    <property type="entry name" value="AP_endonuc_1"/>
</dbReference>
<evidence type="ECO:0000259" key="11">
    <source>
        <dbReference type="Pfam" id="PF03372"/>
    </source>
</evidence>
<dbReference type="CDD" id="cd09076">
    <property type="entry name" value="L1-EN"/>
    <property type="match status" value="1"/>
</dbReference>
<evidence type="ECO:0000256" key="6">
    <source>
        <dbReference type="ARBA" id="ARBA00022763"/>
    </source>
</evidence>
<reference evidence="12" key="1">
    <citation type="submission" date="2025-08" db="UniProtKB">
        <authorList>
            <consortium name="Ensembl"/>
        </authorList>
    </citation>
    <scope>IDENTIFICATION</scope>
</reference>
<dbReference type="GO" id="GO:0005634">
    <property type="term" value="C:nucleus"/>
    <property type="evidence" value="ECO:0007669"/>
    <property type="project" value="TreeGrafter"/>
</dbReference>
<comment type="similarity">
    <text evidence="3">Belongs to the DNA repair enzymes AP/ExoA family.</text>
</comment>
<evidence type="ECO:0000256" key="7">
    <source>
        <dbReference type="ARBA" id="ARBA00022801"/>
    </source>
</evidence>
<name>A0A670XY46_PSETE</name>
<accession>A0A670XY46</accession>